<dbReference type="EMBL" id="LT906462">
    <property type="protein sequence ID" value="SNV78909.1"/>
    <property type="molecule type" value="Genomic_DNA"/>
</dbReference>
<dbReference type="InterPro" id="IPR011013">
    <property type="entry name" value="Gal_mutarotase_sf_dom"/>
</dbReference>
<dbReference type="GO" id="GO:0006006">
    <property type="term" value="P:glucose metabolic process"/>
    <property type="evidence" value="ECO:0007669"/>
    <property type="project" value="TreeGrafter"/>
</dbReference>
<dbReference type="Proteomes" id="UP000242084">
    <property type="component" value="Chromosome 1"/>
</dbReference>
<dbReference type="OrthoDB" id="9779408at2"/>
<dbReference type="GO" id="GO:0005737">
    <property type="term" value="C:cytoplasm"/>
    <property type="evidence" value="ECO:0007669"/>
    <property type="project" value="TreeGrafter"/>
</dbReference>
<dbReference type="InterPro" id="IPR008183">
    <property type="entry name" value="Aldose_1/G6P_1-epimerase"/>
</dbReference>
<keyword evidence="2" id="KW-1185">Reference proteome</keyword>
<name>A0A240A6K4_9STAP</name>
<protein>
    <submittedName>
        <fullName evidence="1">Aldose 1-epimerase</fullName>
        <ecNumber evidence="1">5.1.3.3</ecNumber>
    </submittedName>
</protein>
<dbReference type="Gene3D" id="2.70.98.10">
    <property type="match status" value="1"/>
</dbReference>
<dbReference type="KEGG" id="sste:SAMEA4384403_2248"/>
<dbReference type="RefSeq" id="WP_095089629.1">
    <property type="nucleotide sequence ID" value="NZ_BMDM01000001.1"/>
</dbReference>
<proteinExistence type="predicted"/>
<dbReference type="PANTHER" id="PTHR10091">
    <property type="entry name" value="ALDOSE-1-EPIMERASE"/>
    <property type="match status" value="1"/>
</dbReference>
<dbReference type="GO" id="GO:0004034">
    <property type="term" value="F:aldose 1-epimerase activity"/>
    <property type="evidence" value="ECO:0007669"/>
    <property type="project" value="UniProtKB-EC"/>
</dbReference>
<gene>
    <name evidence="1" type="primary">galM</name>
    <name evidence="1" type="ORF">SAMEA4384403_02248</name>
</gene>
<dbReference type="GO" id="GO:0030246">
    <property type="term" value="F:carbohydrate binding"/>
    <property type="evidence" value="ECO:0007669"/>
    <property type="project" value="InterPro"/>
</dbReference>
<reference evidence="1 2" key="1">
    <citation type="submission" date="2017-06" db="EMBL/GenBank/DDBJ databases">
        <authorList>
            <consortium name="Pathogen Informatics"/>
        </authorList>
    </citation>
    <scope>NUCLEOTIDE SEQUENCE [LARGE SCALE GENOMIC DNA]</scope>
    <source>
        <strain evidence="1 2">NCTC13839</strain>
    </source>
</reference>
<sequence>MAFEITNLNEDKGIDLITIFDQNSEIVLTNYGMRIVDWKVNGRSVVLGPDKNDNIVEYYRQNPYFFGATVGRYGGRIANGTFKLNDSTYELERNEDPHHIHGGSNGLHTQICDYEVIDDGDVVTVTYQITLKQEDDQYPGNIEGTVTHSYHLIDRKWTISYEATSTEDTLFNPMNHVYFNLNETDTTIDNHVIQNENILMYNLDDDEIVRSKDNINLNEAIGKKIMSFKDIFESQLNQISKFNGIDHPILMENEKFTISNEDLEVTLETDRPFVVVFSLNEVEWNDTNQNIKTHGGFTLEAQSIPDDIHLYGDKAPSILRKGEPFKSVTSYTISNR</sequence>
<dbReference type="Pfam" id="PF01263">
    <property type="entry name" value="Aldose_epim"/>
    <property type="match status" value="1"/>
</dbReference>
<dbReference type="EC" id="5.1.3.3" evidence="1"/>
<evidence type="ECO:0000313" key="1">
    <source>
        <dbReference type="EMBL" id="SNV78909.1"/>
    </source>
</evidence>
<accession>A0A240A6K4</accession>
<organism evidence="1 2">
    <name type="scientific">Mammaliicoccus stepanovicii</name>
    <dbReference type="NCBI Taxonomy" id="643214"/>
    <lineage>
        <taxon>Bacteria</taxon>
        <taxon>Bacillati</taxon>
        <taxon>Bacillota</taxon>
        <taxon>Bacilli</taxon>
        <taxon>Bacillales</taxon>
        <taxon>Staphylococcaceae</taxon>
        <taxon>Mammaliicoccus</taxon>
    </lineage>
</organism>
<keyword evidence="1" id="KW-0413">Isomerase</keyword>
<dbReference type="AlphaFoldDB" id="A0A240A6K4"/>
<dbReference type="SUPFAM" id="SSF74650">
    <property type="entry name" value="Galactose mutarotase-like"/>
    <property type="match status" value="1"/>
</dbReference>
<dbReference type="PANTHER" id="PTHR10091:SF0">
    <property type="entry name" value="GALACTOSE MUTAROTASE"/>
    <property type="match status" value="1"/>
</dbReference>
<evidence type="ECO:0000313" key="2">
    <source>
        <dbReference type="Proteomes" id="UP000242084"/>
    </source>
</evidence>
<dbReference type="InterPro" id="IPR014718">
    <property type="entry name" value="GH-type_carb-bd"/>
</dbReference>
<dbReference type="GO" id="GO:0033499">
    <property type="term" value="P:galactose catabolic process via UDP-galactose, Leloir pathway"/>
    <property type="evidence" value="ECO:0007669"/>
    <property type="project" value="TreeGrafter"/>
</dbReference>